<proteinExistence type="predicted"/>
<keyword evidence="2" id="KW-1185">Reference proteome</keyword>
<sequence>MSQPVLQWIKQTSQFNTTATDQFGFFAQQSIAVDSNGNSFIAYYTTGTVSGGTNSGSNDIVVFKLDTNGNFVWARQQATFNTNSDDSKPAITIGSSGNIYIAFQTSGTVSGGTASGGTDIAVMKMDTNGNLLWIKQDPSFNTTANDANPAISVDSNENVYVSYNTTGTVSGGTNSGSNDVVVFKLNSTGTFQWVQQQAAFNTSGSDTLSSISTDASGNVYVTYMTTGTVSGGTLSGVTDIVVFKLNTNGNFVWAQQQVAFNTTSTEESPVIVADASGNSYIAYTTDGTVSGGVNAGGSDIVLFKLDTNGNLLWVRQQSSYNSITTEAIPAIALDHTSNIYITYLFGPHAAFKIAVAKFNTDGTFKWIKNTSDINTVVNNTFPSIGLDSNCNIYVTYQTSGTVTGGSNSGSDDIVVFKLSQESTTTQFGFKYLADSYASYLGNLTSTSKYTDVLSILNAFCDLLKERITIDRKLNKANLTNNQCDIFNKSTYQQSLCKKVTYESLLSSISLIKSVLECDVDGNIVLNSVAVNILNNLFGQDGIWYNPNMSCFDDLYIYYNNKSCGTTGILWQPVLSDCLKEANEFLCL</sequence>
<name>A0A7D3V5Y0_9VIRU</name>
<organism evidence="1 2">
    <name type="scientific">Fadolivirus FV1/VV64</name>
    <dbReference type="NCBI Taxonomy" id="3070911"/>
    <lineage>
        <taxon>Viruses</taxon>
        <taxon>Varidnaviria</taxon>
        <taxon>Bamfordvirae</taxon>
        <taxon>Nucleocytoviricota</taxon>
        <taxon>Megaviricetes</taxon>
        <taxon>Imitervirales</taxon>
        <taxon>Mimiviridae</taxon>
        <taxon>Klosneuvirinae</taxon>
        <taxon>Fadolivirus</taxon>
        <taxon>Fadolivirus algeromassiliense</taxon>
    </lineage>
</organism>
<dbReference type="Proteomes" id="UP001162001">
    <property type="component" value="Segment"/>
</dbReference>
<dbReference type="InterPro" id="IPR011042">
    <property type="entry name" value="6-blade_b-propeller_TolB-like"/>
</dbReference>
<accession>A0A7D3V5Y0</accession>
<reference evidence="1 2" key="1">
    <citation type="submission" date="2020-04" db="EMBL/GenBank/DDBJ databases">
        <title>Advantages and limits of metagenomic assembly and binning of a giant virus.</title>
        <authorList>
            <person name="Schulz F."/>
            <person name="Andreani J."/>
            <person name="Francis R."/>
            <person name="Boudjemaa H."/>
            <person name="Bou Khalil J.Y."/>
            <person name="Lee J."/>
            <person name="La Scola B."/>
            <person name="Woyke T."/>
        </authorList>
    </citation>
    <scope>NUCLEOTIDE SEQUENCE [LARGE SCALE GENOMIC DNA]</scope>
    <source>
        <strain evidence="1 2">FV1/VV64</strain>
    </source>
</reference>
<gene>
    <name evidence="1" type="ORF">Fadolivirus_1_1034</name>
</gene>
<dbReference type="PANTHER" id="PTHR35580">
    <property type="entry name" value="CELL SURFACE GLYCOPROTEIN (S-LAYER PROTEIN)-LIKE PROTEIN"/>
    <property type="match status" value="1"/>
</dbReference>
<dbReference type="PANTHER" id="PTHR35580:SF1">
    <property type="entry name" value="PHYTASE-LIKE DOMAIN-CONTAINING PROTEIN"/>
    <property type="match status" value="1"/>
</dbReference>
<dbReference type="Gene3D" id="2.120.10.30">
    <property type="entry name" value="TolB, C-terminal domain"/>
    <property type="match status" value="1"/>
</dbReference>
<evidence type="ECO:0000313" key="2">
    <source>
        <dbReference type="Proteomes" id="UP001162001"/>
    </source>
</evidence>
<dbReference type="InterPro" id="IPR052918">
    <property type="entry name" value="Motility_Chemotaxis_Reg"/>
</dbReference>
<evidence type="ECO:0000313" key="1">
    <source>
        <dbReference type="EMBL" id="QKF94492.1"/>
    </source>
</evidence>
<dbReference type="SUPFAM" id="SSF63829">
    <property type="entry name" value="Calcium-dependent phosphotriesterase"/>
    <property type="match status" value="1"/>
</dbReference>
<protein>
    <submittedName>
        <fullName evidence="1">Uncharacterized protein</fullName>
    </submittedName>
</protein>
<dbReference type="EMBL" id="MT418680">
    <property type="protein sequence ID" value="QKF94492.1"/>
    <property type="molecule type" value="Genomic_DNA"/>
</dbReference>